<evidence type="ECO:0000313" key="2">
    <source>
        <dbReference type="EMBL" id="SER67590.1"/>
    </source>
</evidence>
<reference evidence="2 3" key="1">
    <citation type="submission" date="2016-10" db="EMBL/GenBank/DDBJ databases">
        <authorList>
            <person name="de Groot N.N."/>
        </authorList>
    </citation>
    <scope>NUCLEOTIDE SEQUENCE [LARGE SCALE GENOMIC DNA]</scope>
    <source>
        <strain evidence="2 3">DSM 23042</strain>
    </source>
</reference>
<organism evidence="2 3">
    <name type="scientific">Tranquillimonas rosea</name>
    <dbReference type="NCBI Taxonomy" id="641238"/>
    <lineage>
        <taxon>Bacteria</taxon>
        <taxon>Pseudomonadati</taxon>
        <taxon>Pseudomonadota</taxon>
        <taxon>Alphaproteobacteria</taxon>
        <taxon>Rhodobacterales</taxon>
        <taxon>Roseobacteraceae</taxon>
        <taxon>Tranquillimonas</taxon>
    </lineage>
</organism>
<protein>
    <submittedName>
        <fullName evidence="2">Branched-chain amino acid transport protein</fullName>
    </submittedName>
</protein>
<dbReference type="AlphaFoldDB" id="A0A1H9R4G4"/>
<dbReference type="InterPro" id="IPR008407">
    <property type="entry name" value="Brnchd-chn_aa_trnsp_AzlD"/>
</dbReference>
<feature type="transmembrane region" description="Helical" evidence="1">
    <location>
        <begin position="6"/>
        <end position="30"/>
    </location>
</feature>
<dbReference type="RefSeq" id="WP_092688577.1">
    <property type="nucleotide sequence ID" value="NZ_CBDDGO010000004.1"/>
</dbReference>
<evidence type="ECO:0000313" key="3">
    <source>
        <dbReference type="Proteomes" id="UP000198885"/>
    </source>
</evidence>
<dbReference type="STRING" id="641238.SAMN04490244_102122"/>
<dbReference type="EMBL" id="FOGU01000002">
    <property type="protein sequence ID" value="SER67590.1"/>
    <property type="molecule type" value="Genomic_DNA"/>
</dbReference>
<accession>A0A1H9R4G4</accession>
<feature type="transmembrane region" description="Helical" evidence="1">
    <location>
        <begin position="42"/>
        <end position="61"/>
    </location>
</feature>
<keyword evidence="1" id="KW-0812">Transmembrane</keyword>
<proteinExistence type="predicted"/>
<keyword evidence="3" id="KW-1185">Reference proteome</keyword>
<keyword evidence="1" id="KW-0472">Membrane</keyword>
<feature type="transmembrane region" description="Helical" evidence="1">
    <location>
        <begin position="90"/>
        <end position="108"/>
    </location>
</feature>
<dbReference type="Proteomes" id="UP000198885">
    <property type="component" value="Unassembled WGS sequence"/>
</dbReference>
<evidence type="ECO:0000256" key="1">
    <source>
        <dbReference type="SAM" id="Phobius"/>
    </source>
</evidence>
<keyword evidence="1" id="KW-1133">Transmembrane helix</keyword>
<sequence length="110" mass="11646">MIENDAKVWLVLALLAVGTYLIRLSFLGLVGNRRLPDWLARTLRFTPVAVLPALVAPLILWPEATGGTFDPVRGAAAATTVGVGLVTRNTVLAIVCGGVVLFGGLWLIPQ</sequence>
<name>A0A1H9R4G4_9RHOB</name>
<dbReference type="Pfam" id="PF05437">
    <property type="entry name" value="AzlD"/>
    <property type="match status" value="1"/>
</dbReference>
<gene>
    <name evidence="2" type="ORF">SAMN04490244_102122</name>
</gene>